<dbReference type="PANTHER" id="PTHR10151:SF120">
    <property type="entry name" value="BIS(5'-ADENOSYL)-TRIPHOSPHATASE"/>
    <property type="match status" value="1"/>
</dbReference>
<organism evidence="1 2">
    <name type="scientific">Desmospora activa DSM 45169</name>
    <dbReference type="NCBI Taxonomy" id="1121389"/>
    <lineage>
        <taxon>Bacteria</taxon>
        <taxon>Bacillati</taxon>
        <taxon>Bacillota</taxon>
        <taxon>Bacilli</taxon>
        <taxon>Bacillales</taxon>
        <taxon>Thermoactinomycetaceae</taxon>
        <taxon>Desmospora</taxon>
    </lineage>
</organism>
<keyword evidence="2" id="KW-1185">Reference proteome</keyword>
<dbReference type="PANTHER" id="PTHR10151">
    <property type="entry name" value="ECTONUCLEOTIDE PYROPHOSPHATASE/PHOSPHODIESTERASE"/>
    <property type="match status" value="1"/>
</dbReference>
<evidence type="ECO:0000313" key="1">
    <source>
        <dbReference type="EMBL" id="PTM59003.1"/>
    </source>
</evidence>
<proteinExistence type="predicted"/>
<comment type="caution">
    <text evidence="1">The sequence shown here is derived from an EMBL/GenBank/DDBJ whole genome shotgun (WGS) entry which is preliminary data.</text>
</comment>
<evidence type="ECO:0000313" key="2">
    <source>
        <dbReference type="Proteomes" id="UP000241639"/>
    </source>
</evidence>
<dbReference type="EMBL" id="PZZP01000001">
    <property type="protein sequence ID" value="PTM59003.1"/>
    <property type="molecule type" value="Genomic_DNA"/>
</dbReference>
<dbReference type="Pfam" id="PF01663">
    <property type="entry name" value="Phosphodiest"/>
    <property type="match status" value="1"/>
</dbReference>
<dbReference type="SUPFAM" id="SSF53649">
    <property type="entry name" value="Alkaline phosphatase-like"/>
    <property type="match status" value="1"/>
</dbReference>
<dbReference type="GO" id="GO:0016787">
    <property type="term" value="F:hydrolase activity"/>
    <property type="evidence" value="ECO:0007669"/>
    <property type="project" value="UniProtKB-ARBA"/>
</dbReference>
<gene>
    <name evidence="1" type="ORF">C8J48_1603</name>
</gene>
<dbReference type="InterPro" id="IPR017850">
    <property type="entry name" value="Alkaline_phosphatase_core_sf"/>
</dbReference>
<dbReference type="RefSeq" id="WP_245891094.1">
    <property type="nucleotide sequence ID" value="NZ_PZZP01000001.1"/>
</dbReference>
<protein>
    <submittedName>
        <fullName evidence="1">Putative AlkP superfamily pyrophosphatase or phosphodiesterase</fullName>
    </submittedName>
</protein>
<sequence length="528" mass="59561">MKWLIIIFVILILLYIVFFWTKPKQEEHDLSRMRAGDGRKKVIWLMVDSIMSHAIDEGIKKGELPALSFLLKNGQYQRNVVSSFPTMSVTIDSTLLTGTYPDQHRVPGLIWYNAEEKRIVNYGTGTGEVMRDGINQVLEDAVIRLNQEHLSSNVSTVYEELAKRGTRTGSINGMLYRGNTDHVLSFPPWLSGPTTLPARLSVKGPDFLALGMFSNPLSNVTSTPDGLTDSLGLNDAYPLAVTRYLIEQDRMPDFTFVYLPDMDKPLHKKGPSDQSAIRTLDRELANLLNSFDSWNDALKQYVWVVCGDSGQTGIHPKGQDPAIPLHQLLADYRILPSGEQATTDTDLVLCVNERMAYLYLLNDSITISDMQQRLHDERIDLIAWEEDGWIHVHRQPEDQELRFRPGSAWTDPYGQSWEIEGEFKALDLAEGPDNSLDFGEYPDGLMRLYAAFHSHSGRFMIVTPAPGYELVAQHSPTHIGGGGHGSLHRIDSHLPLIIAGTDQRPKHPRIVDLKEYILHLMDHRPSVD</sequence>
<dbReference type="Proteomes" id="UP000241639">
    <property type="component" value="Unassembled WGS sequence"/>
</dbReference>
<accession>A0A2T4ZAT1</accession>
<name>A0A2T4ZAT1_9BACL</name>
<dbReference type="InterPro" id="IPR002591">
    <property type="entry name" value="Phosphodiest/P_Trfase"/>
</dbReference>
<dbReference type="AlphaFoldDB" id="A0A2T4ZAT1"/>
<dbReference type="Gene3D" id="3.40.720.10">
    <property type="entry name" value="Alkaline Phosphatase, subunit A"/>
    <property type="match status" value="1"/>
</dbReference>
<reference evidence="1 2" key="1">
    <citation type="submission" date="2018-04" db="EMBL/GenBank/DDBJ databases">
        <title>Genomic Encyclopedia of Archaeal and Bacterial Type Strains, Phase II (KMG-II): from individual species to whole genera.</title>
        <authorList>
            <person name="Goeker M."/>
        </authorList>
    </citation>
    <scope>NUCLEOTIDE SEQUENCE [LARGE SCALE GENOMIC DNA]</scope>
    <source>
        <strain evidence="1 2">DSM 45169</strain>
    </source>
</reference>